<dbReference type="Gene3D" id="3.90.1580.10">
    <property type="entry name" value="paralog of FGE (formylglycine-generating enzyme)"/>
    <property type="match status" value="1"/>
</dbReference>
<sequence>MHQGVELKAVQSTVVKPDKPVPPDIGMRFPMYPRFSRLGDAANEMVRIPAGEFVMGSDDRLPDEGPQHRVRLDSYAIDKYEVTNFQYKKFNDETNRRSPTHWRNRTFPRSKADHPVTNVSWNDAQAYCQWAGKRLPTAAEWEKAARGIDGRTYPWGNEFDISRANTPLRWSAIGGKPGDTTPVGAFEGGVSPYGIYDMSGNVWEWTASWYLSYPGNTHASESYGERYKTLKGGSWFDCSFYRCGISAPVFNRSFFAKKSQK</sequence>
<reference evidence="2" key="1">
    <citation type="submission" date="2018-06" db="EMBL/GenBank/DDBJ databases">
        <authorList>
            <person name="Zhirakovskaya E."/>
        </authorList>
    </citation>
    <scope>NUCLEOTIDE SEQUENCE</scope>
</reference>
<accession>A0A3B1AQY1</accession>
<dbReference type="PANTHER" id="PTHR23150:SF19">
    <property type="entry name" value="FORMYLGLYCINE-GENERATING ENZYME"/>
    <property type="match status" value="1"/>
</dbReference>
<evidence type="ECO:0000259" key="1">
    <source>
        <dbReference type="Pfam" id="PF03781"/>
    </source>
</evidence>
<evidence type="ECO:0000313" key="2">
    <source>
        <dbReference type="EMBL" id="VAX04141.1"/>
    </source>
</evidence>
<dbReference type="AlphaFoldDB" id="A0A3B1AQY1"/>
<dbReference type="SUPFAM" id="SSF56436">
    <property type="entry name" value="C-type lectin-like"/>
    <property type="match status" value="1"/>
</dbReference>
<protein>
    <recommendedName>
        <fullName evidence="1">Sulfatase-modifying factor enzyme-like domain-containing protein</fullName>
    </recommendedName>
</protein>
<dbReference type="InterPro" id="IPR042095">
    <property type="entry name" value="SUMF_sf"/>
</dbReference>
<feature type="domain" description="Sulfatase-modifying factor enzyme-like" evidence="1">
    <location>
        <begin position="42"/>
        <end position="245"/>
    </location>
</feature>
<dbReference type="InterPro" id="IPR051043">
    <property type="entry name" value="Sulfatase_Mod_Factor_Kinase"/>
</dbReference>
<proteinExistence type="predicted"/>
<dbReference type="PANTHER" id="PTHR23150">
    <property type="entry name" value="SULFATASE MODIFYING FACTOR 1, 2"/>
    <property type="match status" value="1"/>
</dbReference>
<dbReference type="InterPro" id="IPR016187">
    <property type="entry name" value="CTDL_fold"/>
</dbReference>
<dbReference type="Pfam" id="PF03781">
    <property type="entry name" value="FGE-sulfatase"/>
    <property type="match status" value="1"/>
</dbReference>
<name>A0A3B1AQY1_9ZZZZ</name>
<organism evidence="2">
    <name type="scientific">hydrothermal vent metagenome</name>
    <dbReference type="NCBI Taxonomy" id="652676"/>
    <lineage>
        <taxon>unclassified sequences</taxon>
        <taxon>metagenomes</taxon>
        <taxon>ecological metagenomes</taxon>
    </lineage>
</organism>
<dbReference type="InterPro" id="IPR005532">
    <property type="entry name" value="SUMF_dom"/>
</dbReference>
<gene>
    <name evidence="2" type="ORF">MNBD_GAMMA20-322</name>
</gene>
<dbReference type="EMBL" id="UOFU01000365">
    <property type="protein sequence ID" value="VAX04141.1"/>
    <property type="molecule type" value="Genomic_DNA"/>
</dbReference>
<dbReference type="GO" id="GO:0120147">
    <property type="term" value="F:formylglycine-generating oxidase activity"/>
    <property type="evidence" value="ECO:0007669"/>
    <property type="project" value="TreeGrafter"/>
</dbReference>